<evidence type="ECO:0000313" key="2">
    <source>
        <dbReference type="EMBL" id="KYQ60156.1"/>
    </source>
</evidence>
<dbReference type="EMBL" id="KQ982080">
    <property type="protein sequence ID" value="KYQ60156.1"/>
    <property type="molecule type" value="Genomic_DNA"/>
</dbReference>
<organism evidence="2 3">
    <name type="scientific">Mycetomoellerius zeteki</name>
    <dbReference type="NCBI Taxonomy" id="64791"/>
    <lineage>
        <taxon>Eukaryota</taxon>
        <taxon>Metazoa</taxon>
        <taxon>Ecdysozoa</taxon>
        <taxon>Arthropoda</taxon>
        <taxon>Hexapoda</taxon>
        <taxon>Insecta</taxon>
        <taxon>Pterygota</taxon>
        <taxon>Neoptera</taxon>
        <taxon>Endopterygota</taxon>
        <taxon>Hymenoptera</taxon>
        <taxon>Apocrita</taxon>
        <taxon>Aculeata</taxon>
        <taxon>Formicoidea</taxon>
        <taxon>Formicidae</taxon>
        <taxon>Myrmicinae</taxon>
        <taxon>Mycetomoellerius</taxon>
    </lineage>
</organism>
<gene>
    <name evidence="2" type="ORF">ALC60_00562</name>
</gene>
<feature type="region of interest" description="Disordered" evidence="1">
    <location>
        <begin position="1"/>
        <end position="41"/>
    </location>
</feature>
<protein>
    <submittedName>
        <fullName evidence="2">Uncharacterized protein</fullName>
    </submittedName>
</protein>
<evidence type="ECO:0000256" key="1">
    <source>
        <dbReference type="SAM" id="MobiDB-lite"/>
    </source>
</evidence>
<feature type="compositionally biased region" description="Basic and acidic residues" evidence="1">
    <location>
        <begin position="1"/>
        <end position="38"/>
    </location>
</feature>
<keyword evidence="3" id="KW-1185">Reference proteome</keyword>
<name>A0A151XIC9_9HYME</name>
<reference evidence="2 3" key="1">
    <citation type="submission" date="2015-09" db="EMBL/GenBank/DDBJ databases">
        <title>Trachymyrmex zeteki WGS genome.</title>
        <authorList>
            <person name="Nygaard S."/>
            <person name="Hu H."/>
            <person name="Boomsma J."/>
            <person name="Zhang G."/>
        </authorList>
    </citation>
    <scope>NUCLEOTIDE SEQUENCE [LARGE SCALE GENOMIC DNA]</scope>
    <source>
        <strain evidence="2">Tzet28-1</strain>
        <tissue evidence="2">Whole body</tissue>
    </source>
</reference>
<proteinExistence type="predicted"/>
<accession>A0A151XIC9</accession>
<evidence type="ECO:0000313" key="3">
    <source>
        <dbReference type="Proteomes" id="UP000075809"/>
    </source>
</evidence>
<sequence>MEKEEGERIHREDEAGNGMEKEKEKEKARRHTPPEARDANYSGSCEQFVDYPGNVYISNVENSCRDVFLAVNQRVMHKEGTEVPLHPLLNSDIASDLSRARGCV</sequence>
<dbReference type="Proteomes" id="UP000075809">
    <property type="component" value="Unassembled WGS sequence"/>
</dbReference>
<dbReference type="AlphaFoldDB" id="A0A151XIC9"/>